<sequence>SSSFAHALNYEYADGVDYRGLTAFASLSMAVSGGKKRKAGDRLLFLLDEPTTGLHFADIAVLLKALRRLLQDGHSLLVIEHNLDVIGASDWLIELGPEGGEQGGTLVCEGSPGAVANQPDSHTGRALHNYRESLTEMVALPNRVAAVATKLKRPAIEINHAREHNR</sequence>
<dbReference type="PANTHER" id="PTHR43152:SF3">
    <property type="entry name" value="UVRABC SYSTEM PROTEIN A"/>
    <property type="match status" value="1"/>
</dbReference>
<proteinExistence type="inferred from homology"/>
<evidence type="ECO:0000256" key="12">
    <source>
        <dbReference type="ARBA" id="ARBA00039316"/>
    </source>
</evidence>
<dbReference type="GO" id="GO:0005737">
    <property type="term" value="C:cytoplasm"/>
    <property type="evidence" value="ECO:0007669"/>
    <property type="project" value="UniProtKB-SubCell"/>
</dbReference>
<keyword evidence="7" id="KW-0067">ATP-binding</keyword>
<name>A0A1T2L1Y3_9GAMM</name>
<keyword evidence="6" id="KW-0228">DNA excision</keyword>
<comment type="caution">
    <text evidence="14">The sequence shown here is derived from an EMBL/GenBank/DDBJ whole genome shotgun (WGS) entry which is preliminary data.</text>
</comment>
<dbReference type="GO" id="GO:0003677">
    <property type="term" value="F:DNA binding"/>
    <property type="evidence" value="ECO:0007669"/>
    <property type="project" value="UniProtKB-KW"/>
</dbReference>
<evidence type="ECO:0000256" key="7">
    <source>
        <dbReference type="ARBA" id="ARBA00022840"/>
    </source>
</evidence>
<dbReference type="GO" id="GO:0004518">
    <property type="term" value="F:nuclease activity"/>
    <property type="evidence" value="ECO:0007669"/>
    <property type="project" value="UniProtKB-KW"/>
</dbReference>
<evidence type="ECO:0000256" key="9">
    <source>
        <dbReference type="ARBA" id="ARBA00023125"/>
    </source>
</evidence>
<dbReference type="AlphaFoldDB" id="A0A1T2L1Y3"/>
<reference evidence="14 15" key="1">
    <citation type="submission" date="2016-11" db="EMBL/GenBank/DDBJ databases">
        <title>Mixed transmission modes and dynamic genome evolution in an obligate animal-bacterial symbiosis.</title>
        <authorList>
            <person name="Russell S.L."/>
            <person name="Corbett-Detig R.B."/>
            <person name="Cavanaugh C.M."/>
        </authorList>
    </citation>
    <scope>NUCLEOTIDE SEQUENCE [LARGE SCALE GENOMIC DNA]</scope>
    <source>
        <strain evidence="14">Sveles-Q1</strain>
    </source>
</reference>
<evidence type="ECO:0000256" key="2">
    <source>
        <dbReference type="ARBA" id="ARBA00022490"/>
    </source>
</evidence>
<evidence type="ECO:0000256" key="13">
    <source>
        <dbReference type="ARBA" id="ARBA00042156"/>
    </source>
</evidence>
<keyword evidence="8" id="KW-0267">Excision nuclease</keyword>
<evidence type="ECO:0000256" key="10">
    <source>
        <dbReference type="ARBA" id="ARBA00023204"/>
    </source>
</evidence>
<protein>
    <recommendedName>
        <fullName evidence="12">UvrABC system protein A</fullName>
    </recommendedName>
    <alternativeName>
        <fullName evidence="13">Excinuclease ABC subunit A</fullName>
    </alternativeName>
</protein>
<evidence type="ECO:0000256" key="3">
    <source>
        <dbReference type="ARBA" id="ARBA00022737"/>
    </source>
</evidence>
<evidence type="ECO:0000256" key="8">
    <source>
        <dbReference type="ARBA" id="ARBA00022881"/>
    </source>
</evidence>
<dbReference type="PANTHER" id="PTHR43152">
    <property type="entry name" value="UVRABC SYSTEM PROTEIN A"/>
    <property type="match status" value="1"/>
</dbReference>
<keyword evidence="9" id="KW-0238">DNA-binding</keyword>
<dbReference type="SUPFAM" id="SSF52540">
    <property type="entry name" value="P-loop containing nucleoside triphosphate hydrolases"/>
    <property type="match status" value="1"/>
</dbReference>
<dbReference type="InterPro" id="IPR027417">
    <property type="entry name" value="P-loop_NTPase"/>
</dbReference>
<feature type="non-terminal residue" evidence="14">
    <location>
        <position position="1"/>
    </location>
</feature>
<evidence type="ECO:0000256" key="11">
    <source>
        <dbReference type="ARBA" id="ARBA00038000"/>
    </source>
</evidence>
<dbReference type="Gene3D" id="3.40.50.300">
    <property type="entry name" value="P-loop containing nucleotide triphosphate hydrolases"/>
    <property type="match status" value="1"/>
</dbReference>
<gene>
    <name evidence="14" type="ORF">BOW53_12960</name>
</gene>
<keyword evidence="15" id="KW-1185">Reference proteome</keyword>
<dbReference type="EMBL" id="MPRL01000061">
    <property type="protein sequence ID" value="OOZ39082.1"/>
    <property type="molecule type" value="Genomic_DNA"/>
</dbReference>
<organism evidence="14 15">
    <name type="scientific">Solemya pervernicosa gill symbiont</name>
    <dbReference type="NCBI Taxonomy" id="642797"/>
    <lineage>
        <taxon>Bacteria</taxon>
        <taxon>Pseudomonadati</taxon>
        <taxon>Pseudomonadota</taxon>
        <taxon>Gammaproteobacteria</taxon>
        <taxon>sulfur-oxidizing symbionts</taxon>
    </lineage>
</organism>
<keyword evidence="3" id="KW-0677">Repeat</keyword>
<comment type="subcellular location">
    <subcellularLocation>
        <location evidence="1">Cytoplasm</location>
    </subcellularLocation>
</comment>
<keyword evidence="5" id="KW-0227">DNA damage</keyword>
<keyword evidence="4" id="KW-0547">Nucleotide-binding</keyword>
<dbReference type="GO" id="GO:0006281">
    <property type="term" value="P:DNA repair"/>
    <property type="evidence" value="ECO:0007669"/>
    <property type="project" value="UniProtKB-KW"/>
</dbReference>
<evidence type="ECO:0000256" key="4">
    <source>
        <dbReference type="ARBA" id="ARBA00022741"/>
    </source>
</evidence>
<evidence type="ECO:0000256" key="5">
    <source>
        <dbReference type="ARBA" id="ARBA00022763"/>
    </source>
</evidence>
<accession>A0A1T2L1Y3</accession>
<evidence type="ECO:0000256" key="1">
    <source>
        <dbReference type="ARBA" id="ARBA00004496"/>
    </source>
</evidence>
<evidence type="ECO:0000256" key="6">
    <source>
        <dbReference type="ARBA" id="ARBA00022769"/>
    </source>
</evidence>
<comment type="similarity">
    <text evidence="11">Belongs to the ABC transporter superfamily. UvrA family.</text>
</comment>
<evidence type="ECO:0000313" key="14">
    <source>
        <dbReference type="EMBL" id="OOZ39082.1"/>
    </source>
</evidence>
<evidence type="ECO:0000313" key="15">
    <source>
        <dbReference type="Proteomes" id="UP000191110"/>
    </source>
</evidence>
<dbReference type="GO" id="GO:0005524">
    <property type="term" value="F:ATP binding"/>
    <property type="evidence" value="ECO:0007669"/>
    <property type="project" value="UniProtKB-KW"/>
</dbReference>
<keyword evidence="2" id="KW-0963">Cytoplasm</keyword>
<dbReference type="Proteomes" id="UP000191110">
    <property type="component" value="Unassembled WGS sequence"/>
</dbReference>
<keyword evidence="10" id="KW-0234">DNA repair</keyword>